<proteinExistence type="predicted"/>
<protein>
    <recommendedName>
        <fullName evidence="5">IucC family-domain-containing protein</fullName>
    </recommendedName>
</protein>
<dbReference type="InterPro" id="IPR022770">
    <property type="entry name" value="IucA/IucC-like_C"/>
</dbReference>
<dbReference type="STRING" id="1314790.A0A1Y1XK80"/>
<evidence type="ECO:0000313" key="4">
    <source>
        <dbReference type="Proteomes" id="UP000193498"/>
    </source>
</evidence>
<gene>
    <name evidence="3" type="ORF">K493DRAFT_291346</name>
</gene>
<organism evidence="3 4">
    <name type="scientific">Basidiobolus meristosporus CBS 931.73</name>
    <dbReference type="NCBI Taxonomy" id="1314790"/>
    <lineage>
        <taxon>Eukaryota</taxon>
        <taxon>Fungi</taxon>
        <taxon>Fungi incertae sedis</taxon>
        <taxon>Zoopagomycota</taxon>
        <taxon>Entomophthoromycotina</taxon>
        <taxon>Basidiobolomycetes</taxon>
        <taxon>Basidiobolales</taxon>
        <taxon>Basidiobolaceae</taxon>
        <taxon>Basidiobolus</taxon>
    </lineage>
</organism>
<dbReference type="OrthoDB" id="2117718at2759"/>
<dbReference type="PANTHER" id="PTHR34384:SF5">
    <property type="entry name" value="L-2,3-DIAMINOPROPANOATE--CITRATE LIGASE"/>
    <property type="match status" value="1"/>
</dbReference>
<accession>A0A1Y1XK80</accession>
<dbReference type="Proteomes" id="UP000193498">
    <property type="component" value="Unassembled WGS sequence"/>
</dbReference>
<dbReference type="PANTHER" id="PTHR34384">
    <property type="entry name" value="L-2,3-DIAMINOPROPANOATE--CITRATE LIGASE"/>
    <property type="match status" value="1"/>
</dbReference>
<keyword evidence="4" id="KW-1185">Reference proteome</keyword>
<evidence type="ECO:0000313" key="3">
    <source>
        <dbReference type="EMBL" id="ORX86158.1"/>
    </source>
</evidence>
<evidence type="ECO:0008006" key="5">
    <source>
        <dbReference type="Google" id="ProtNLM"/>
    </source>
</evidence>
<dbReference type="GO" id="GO:0016881">
    <property type="term" value="F:acid-amino acid ligase activity"/>
    <property type="evidence" value="ECO:0007669"/>
    <property type="project" value="UniProtKB-ARBA"/>
</dbReference>
<dbReference type="Pfam" id="PF04183">
    <property type="entry name" value="IucA_IucC"/>
    <property type="match status" value="1"/>
</dbReference>
<dbReference type="GO" id="GO:0019290">
    <property type="term" value="P:siderophore biosynthetic process"/>
    <property type="evidence" value="ECO:0007669"/>
    <property type="project" value="InterPro"/>
</dbReference>
<feature type="domain" description="Aerobactin siderophore biosynthesis IucA/IucC-like C-terminal" evidence="2">
    <location>
        <begin position="319"/>
        <end position="437"/>
    </location>
</feature>
<name>A0A1Y1XK80_9FUNG</name>
<dbReference type="Gene3D" id="1.10.510.40">
    <property type="match status" value="1"/>
</dbReference>
<comment type="caution">
    <text evidence="3">The sequence shown here is derived from an EMBL/GenBank/DDBJ whole genome shotgun (WGS) entry which is preliminary data.</text>
</comment>
<sequence>MDCDYPCYVVGDCSDADTNSVVQLSSQVDPCNLLKQLGEWRGLEQKIVSSVCGELSSAVEHVEQAYISRKPTPTLKSSSVDWEQSIVEGHATHPMHKTRYAVAPIPPLSSKTDLSHPNLHFVVVPKDQVVIRGEFQQLLKPLISDLQKEELEGFDPENHVIIPVHELQLPNVTSRFPFAKLLSITQPAEALAALRTVAPVNLPEYNLKLPIGIKISSAMRTVSPWATYMGPAMRPVVERVIEDKRILKTAIELASVVVKDDDTDVAKHLSCIIRQDVDNVIKGLNEKAIICCALVERDENGDSFVVKTFGLDSHEKRVDFFKRYAAVYLKAFVTPVVTHGLTFEAHGQNTLSRFDADTGLLQGFVIRDFGGIKVHQDSLEKSTGMRVDVLPDGSCEAETLEEVYQVAYHTMFNCHLYRLIHALDLHYSGEGWKIVRENLCSLIPKDSFLYDLWLRKPEVDLKSFILMKLGGLYRDYVYCKVPNILLYQNEEQTRLPLN</sequence>
<dbReference type="EMBL" id="MCFE01000576">
    <property type="protein sequence ID" value="ORX86158.1"/>
    <property type="molecule type" value="Genomic_DNA"/>
</dbReference>
<feature type="domain" description="Aerobactin siderophore biosynthesis IucA/IucC N-terminal" evidence="1">
    <location>
        <begin position="80"/>
        <end position="295"/>
    </location>
</feature>
<dbReference type="AlphaFoldDB" id="A0A1Y1XK80"/>
<dbReference type="InParanoid" id="A0A1Y1XK80"/>
<dbReference type="InterPro" id="IPR007310">
    <property type="entry name" value="Aerobactin_biosyn_IucA/IucC_N"/>
</dbReference>
<reference evidence="3 4" key="1">
    <citation type="submission" date="2016-07" db="EMBL/GenBank/DDBJ databases">
        <title>Pervasive Adenine N6-methylation of Active Genes in Fungi.</title>
        <authorList>
            <consortium name="DOE Joint Genome Institute"/>
            <person name="Mondo S.J."/>
            <person name="Dannebaum R.O."/>
            <person name="Kuo R.C."/>
            <person name="Labutti K."/>
            <person name="Haridas S."/>
            <person name="Kuo A."/>
            <person name="Salamov A."/>
            <person name="Ahrendt S.R."/>
            <person name="Lipzen A."/>
            <person name="Sullivan W."/>
            <person name="Andreopoulos W.B."/>
            <person name="Clum A."/>
            <person name="Lindquist E."/>
            <person name="Daum C."/>
            <person name="Ramamoorthy G.K."/>
            <person name="Gryganskyi A."/>
            <person name="Culley D."/>
            <person name="Magnuson J.K."/>
            <person name="James T.Y."/>
            <person name="O'Malley M.A."/>
            <person name="Stajich J.E."/>
            <person name="Spatafora J.W."/>
            <person name="Visel A."/>
            <person name="Grigoriev I.V."/>
        </authorList>
    </citation>
    <scope>NUCLEOTIDE SEQUENCE [LARGE SCALE GENOMIC DNA]</scope>
    <source>
        <strain evidence="3 4">CBS 931.73</strain>
    </source>
</reference>
<dbReference type="InterPro" id="IPR037455">
    <property type="entry name" value="LucA/IucC-like"/>
</dbReference>
<dbReference type="Pfam" id="PF06276">
    <property type="entry name" value="FhuF"/>
    <property type="match status" value="1"/>
</dbReference>
<evidence type="ECO:0000259" key="1">
    <source>
        <dbReference type="Pfam" id="PF04183"/>
    </source>
</evidence>
<evidence type="ECO:0000259" key="2">
    <source>
        <dbReference type="Pfam" id="PF06276"/>
    </source>
</evidence>